<organism evidence="2 3">
    <name type="scientific">Colwellia marinimaniae</name>
    <dbReference type="NCBI Taxonomy" id="1513592"/>
    <lineage>
        <taxon>Bacteria</taxon>
        <taxon>Pseudomonadati</taxon>
        <taxon>Pseudomonadota</taxon>
        <taxon>Gammaproteobacteria</taxon>
        <taxon>Alteromonadales</taxon>
        <taxon>Colwelliaceae</taxon>
        <taxon>Colwellia</taxon>
    </lineage>
</organism>
<evidence type="ECO:0000313" key="2">
    <source>
        <dbReference type="EMBL" id="GAW95733.1"/>
    </source>
</evidence>
<dbReference type="NCBIfam" id="NF007429">
    <property type="entry name" value="PRK09974.1"/>
    <property type="match status" value="1"/>
</dbReference>
<dbReference type="SUPFAM" id="SSF89447">
    <property type="entry name" value="AbrB/MazE/MraZ-like"/>
    <property type="match status" value="1"/>
</dbReference>
<evidence type="ECO:0000313" key="3">
    <source>
        <dbReference type="Proteomes" id="UP000197068"/>
    </source>
</evidence>
<dbReference type="RefSeq" id="WP_057179533.1">
    <property type="nucleotide sequence ID" value="NZ_BDQM01000008.1"/>
</dbReference>
<dbReference type="InterPro" id="IPR007159">
    <property type="entry name" value="SpoVT-AbrB_dom"/>
</dbReference>
<protein>
    <recommendedName>
        <fullName evidence="1">SpoVT-AbrB domain-containing protein</fullName>
    </recommendedName>
</protein>
<gene>
    <name evidence="2" type="ORF">MTCD1_01336</name>
</gene>
<dbReference type="InterPro" id="IPR037914">
    <property type="entry name" value="SpoVT-AbrB_sf"/>
</dbReference>
<keyword evidence="3" id="KW-1185">Reference proteome</keyword>
<sequence>MIQAALEAESTLTERFQTTVPRVVRQALHLNKKDKIKFIIQPNGSVLLSRVEPIENDPVVESFLAFVASDMQKHPEKLQPLTANMRDSVELLTTDIQVDLGAPLSDDDE</sequence>
<dbReference type="Proteomes" id="UP000197068">
    <property type="component" value="Unassembled WGS sequence"/>
</dbReference>
<evidence type="ECO:0000259" key="1">
    <source>
        <dbReference type="SMART" id="SM00966"/>
    </source>
</evidence>
<dbReference type="Pfam" id="PF15937">
    <property type="entry name" value="PrlF_antitoxin"/>
    <property type="match status" value="1"/>
</dbReference>
<dbReference type="InterPro" id="IPR031848">
    <property type="entry name" value="PrlF_antitoxin"/>
</dbReference>
<dbReference type="SMART" id="SM00966">
    <property type="entry name" value="SpoVT_AbrB"/>
    <property type="match status" value="1"/>
</dbReference>
<dbReference type="EMBL" id="BDQM01000008">
    <property type="protein sequence ID" value="GAW95733.1"/>
    <property type="molecule type" value="Genomic_DNA"/>
</dbReference>
<dbReference type="Gene3D" id="2.10.260.10">
    <property type="match status" value="1"/>
</dbReference>
<comment type="caution">
    <text evidence="2">The sequence shown here is derived from an EMBL/GenBank/DDBJ whole genome shotgun (WGS) entry which is preliminary data.</text>
</comment>
<proteinExistence type="predicted"/>
<reference evidence="2 3" key="1">
    <citation type="submission" date="2017-06" db="EMBL/GenBank/DDBJ databases">
        <title>Whole Genome Sequences of Colwellia marinimaniae MTCD1.</title>
        <authorList>
            <person name="Kusumoto H."/>
            <person name="Inoue M."/>
            <person name="Tanikawa K."/>
            <person name="Maeji H."/>
            <person name="Cameron J.H."/>
            <person name="Bartlett D.H."/>
        </authorList>
    </citation>
    <scope>NUCLEOTIDE SEQUENCE [LARGE SCALE GENOMIC DNA]</scope>
    <source>
        <strain evidence="2 3">MTCD1</strain>
    </source>
</reference>
<feature type="domain" description="SpoVT-AbrB" evidence="1">
    <location>
        <begin position="10"/>
        <end position="56"/>
    </location>
</feature>
<accession>A0ABQ0MTN9</accession>
<name>A0ABQ0MTN9_9GAMM</name>